<comment type="caution">
    <text evidence="3">The sequence shown here is derived from an EMBL/GenBank/DDBJ whole genome shotgun (WGS) entry which is preliminary data.</text>
</comment>
<dbReference type="InterPro" id="IPR029069">
    <property type="entry name" value="HotDog_dom_sf"/>
</dbReference>
<comment type="similarity">
    <text evidence="1">Belongs to the 4-hydroxybenzoyl-CoA thioesterase family.</text>
</comment>
<dbReference type="GO" id="GO:0047617">
    <property type="term" value="F:fatty acyl-CoA hydrolase activity"/>
    <property type="evidence" value="ECO:0007669"/>
    <property type="project" value="TreeGrafter"/>
</dbReference>
<sequence length="183" mass="20114">MWEAKDAWPHTVTYQTRWLDNDQYGHLNNSSYYLIADSIINAYLINSCGIQPFIHSSPSTVTSSSSSSPNSSSSKIKEDKIASQVVGLVISNSCRYYASCSFPNPLTVALRLIKLGKSSVTYQVSIAEQGKLTSAALITSTHVFVNRVSRRPVTIPNITRDGLAKLVVDLDQQQDADNARSKL</sequence>
<dbReference type="CDD" id="cd00586">
    <property type="entry name" value="4HBT"/>
    <property type="match status" value="1"/>
</dbReference>
<dbReference type="FunFam" id="3.10.129.10:FF:000104">
    <property type="entry name" value="Thioesterase family protein (AFU_orthologue AFUA_2G16350)"/>
    <property type="match status" value="1"/>
</dbReference>
<evidence type="ECO:0000256" key="1">
    <source>
        <dbReference type="ARBA" id="ARBA00005953"/>
    </source>
</evidence>
<evidence type="ECO:0000313" key="3">
    <source>
        <dbReference type="EMBL" id="SNX84212.1"/>
    </source>
</evidence>
<dbReference type="EMBL" id="OAPG01000005">
    <property type="protein sequence ID" value="SNX84212.1"/>
    <property type="molecule type" value="Genomic_DNA"/>
</dbReference>
<dbReference type="Proteomes" id="UP001294444">
    <property type="component" value="Unassembled WGS sequence"/>
</dbReference>
<proteinExistence type="inferred from homology"/>
<name>A0AAJ5C500_9BASI</name>
<accession>A0AAJ5C500</accession>
<reference evidence="3" key="1">
    <citation type="submission" date="2023-10" db="EMBL/GenBank/DDBJ databases">
        <authorList>
            <person name="Guldener U."/>
        </authorList>
    </citation>
    <scope>NUCLEOTIDE SEQUENCE</scope>
    <source>
        <strain evidence="3">Mp4</strain>
    </source>
</reference>
<dbReference type="AlphaFoldDB" id="A0AAJ5C500"/>
<evidence type="ECO:0000313" key="4">
    <source>
        <dbReference type="Proteomes" id="UP001294444"/>
    </source>
</evidence>
<dbReference type="PANTHER" id="PTHR31793:SF27">
    <property type="entry name" value="NOVEL THIOESTERASE SUPERFAMILY DOMAIN AND SAPOSIN A-TYPE DOMAIN CONTAINING PROTEIN (0610012H03RIK)"/>
    <property type="match status" value="1"/>
</dbReference>
<dbReference type="SUPFAM" id="SSF54637">
    <property type="entry name" value="Thioesterase/thiol ester dehydrase-isomerase"/>
    <property type="match status" value="1"/>
</dbReference>
<dbReference type="PANTHER" id="PTHR31793">
    <property type="entry name" value="4-HYDROXYBENZOYL-COA THIOESTERASE FAMILY MEMBER"/>
    <property type="match status" value="1"/>
</dbReference>
<keyword evidence="4" id="KW-1185">Reference proteome</keyword>
<gene>
    <name evidence="3" type="ORF">MEPE_02920</name>
</gene>
<dbReference type="Pfam" id="PF13279">
    <property type="entry name" value="4HBT_2"/>
    <property type="match status" value="1"/>
</dbReference>
<dbReference type="InterPro" id="IPR050563">
    <property type="entry name" value="4-hydroxybenzoyl-CoA_TE"/>
</dbReference>
<organism evidence="3 4">
    <name type="scientific">Melanopsichium pennsylvanicum</name>
    <dbReference type="NCBI Taxonomy" id="63383"/>
    <lineage>
        <taxon>Eukaryota</taxon>
        <taxon>Fungi</taxon>
        <taxon>Dikarya</taxon>
        <taxon>Basidiomycota</taxon>
        <taxon>Ustilaginomycotina</taxon>
        <taxon>Ustilaginomycetes</taxon>
        <taxon>Ustilaginales</taxon>
        <taxon>Ustilaginaceae</taxon>
        <taxon>Melanopsichium</taxon>
    </lineage>
</organism>
<protein>
    <submittedName>
        <fullName evidence="3">Related to thioesterase</fullName>
    </submittedName>
</protein>
<keyword evidence="2" id="KW-0378">Hydrolase</keyword>
<evidence type="ECO:0000256" key="2">
    <source>
        <dbReference type="ARBA" id="ARBA00022801"/>
    </source>
</evidence>
<dbReference type="Gene3D" id="3.10.129.10">
    <property type="entry name" value="Hotdog Thioesterase"/>
    <property type="match status" value="1"/>
</dbReference>